<dbReference type="GO" id="GO:0005634">
    <property type="term" value="C:nucleus"/>
    <property type="evidence" value="ECO:0007669"/>
    <property type="project" value="TreeGrafter"/>
</dbReference>
<evidence type="ECO:0000256" key="4">
    <source>
        <dbReference type="ARBA" id="ARBA00022801"/>
    </source>
</evidence>
<evidence type="ECO:0000313" key="10">
    <source>
        <dbReference type="Proteomes" id="UP000000598"/>
    </source>
</evidence>
<accession>Q6CTG6</accession>
<comment type="similarity">
    <text evidence="2 7">Belongs to the damage-control phosphatase family. Sugar phosphate phosphatase III subfamily.</text>
</comment>
<dbReference type="Gene3D" id="3.40.50.10880">
    <property type="entry name" value="Uncharacterised protein PF01937, DUF89, domain 3"/>
    <property type="match status" value="1"/>
</dbReference>
<name>Q6CTG6_KLULA</name>
<dbReference type="GO" id="GO:0097023">
    <property type="term" value="F:fructose 6-phosphate aldolase activity"/>
    <property type="evidence" value="ECO:0007669"/>
    <property type="project" value="RHEA"/>
</dbReference>
<evidence type="ECO:0000259" key="8">
    <source>
        <dbReference type="Pfam" id="PF01937"/>
    </source>
</evidence>
<dbReference type="AlphaFoldDB" id="Q6CTG6"/>
<keyword evidence="4 7" id="KW-0378">Hydrolase</keyword>
<evidence type="ECO:0000256" key="2">
    <source>
        <dbReference type="ARBA" id="ARBA00009519"/>
    </source>
</evidence>
<dbReference type="InterPro" id="IPR002791">
    <property type="entry name" value="ARMT1-like_metal-bd"/>
</dbReference>
<dbReference type="OMA" id="IFARQKM"/>
<dbReference type="EC" id="3.1.3.-" evidence="7"/>
<dbReference type="Pfam" id="PF01937">
    <property type="entry name" value="ARMT1-like_dom"/>
    <property type="match status" value="1"/>
</dbReference>
<proteinExistence type="inferred from homology"/>
<dbReference type="HOGENOM" id="CLU_030117_2_1_1"/>
<organism evidence="9 10">
    <name type="scientific">Kluyveromyces lactis (strain ATCC 8585 / CBS 2359 / DSM 70799 / NBRC 1267 / NRRL Y-1140 / WM37)</name>
    <name type="common">Yeast</name>
    <name type="synonym">Candida sphaerica</name>
    <dbReference type="NCBI Taxonomy" id="284590"/>
    <lineage>
        <taxon>Eukaryota</taxon>
        <taxon>Fungi</taxon>
        <taxon>Dikarya</taxon>
        <taxon>Ascomycota</taxon>
        <taxon>Saccharomycotina</taxon>
        <taxon>Saccharomycetes</taxon>
        <taxon>Saccharomycetales</taxon>
        <taxon>Saccharomycetaceae</taxon>
        <taxon>Kluyveromyces</taxon>
    </lineage>
</organism>
<keyword evidence="3 7" id="KW-0479">Metal-binding</keyword>
<dbReference type="KEGG" id="kla:KLLA0_C12859g"/>
<comment type="catalytic activity">
    <reaction evidence="6 7">
        <text>beta-D-fructose 6-phosphate = dihydroxyacetone + D-glyceraldehyde 3-phosphate</text>
        <dbReference type="Rhea" id="RHEA:28002"/>
        <dbReference type="ChEBI" id="CHEBI:16016"/>
        <dbReference type="ChEBI" id="CHEBI:57634"/>
        <dbReference type="ChEBI" id="CHEBI:59776"/>
    </reaction>
</comment>
<evidence type="ECO:0000256" key="6">
    <source>
        <dbReference type="ARBA" id="ARBA00048809"/>
    </source>
</evidence>
<dbReference type="RefSeq" id="XP_452773.1">
    <property type="nucleotide sequence ID" value="XM_452773.1"/>
</dbReference>
<dbReference type="PaxDb" id="284590-Q6CTG6"/>
<gene>
    <name evidence="9" type="ORF">KLLA0_C12859g</name>
</gene>
<dbReference type="EMBL" id="CR382123">
    <property type="protein sequence ID" value="CAH01624.1"/>
    <property type="molecule type" value="Genomic_DNA"/>
</dbReference>
<dbReference type="InterPro" id="IPR039763">
    <property type="entry name" value="ARMT1"/>
</dbReference>
<dbReference type="PANTHER" id="PTHR12260">
    <property type="entry name" value="DAMAGE-CONTROL PHOSPHATASE ARMT1"/>
    <property type="match status" value="1"/>
</dbReference>
<protein>
    <recommendedName>
        <fullName evidence="7">Sugar phosphate phosphatase</fullName>
        <ecNumber evidence="7">3.1.3.-</ecNumber>
    </recommendedName>
</protein>
<evidence type="ECO:0000256" key="3">
    <source>
        <dbReference type="ARBA" id="ARBA00022723"/>
    </source>
</evidence>
<sequence>MSTDIPRVFSTGDKGTFGQFTAEVRWPTILQNAYDDLQLAINETNSQLAKEQGEIIKKQIAGLKQDVENDAKPTLLPEQYKDFNEILKENDGQTWLNGDWLFLEILLYRKVNIFFREQSEWDDFDIFQRLKTSTFESSKNGVLDLATYYHGVIEKFNGNEDAIPPLFQEFIEISLWGNATDLSLLATATLDDINAIQNSANRLKQKSNILIDDSEKAFQYLKSQKGTGRVDFVLDNSGFELYTDLLFAVFMLDFDLASSVVMHGKDIPYMVSDVMIKDFNDIIAQLEDPKFFPVEDRTHLDFITKRIKEYVEQDKISIKAHPFWTGPLDYWNIDPSETKYGGAECHKELSTANLCIFKGDLNYRKLTGDRVWPRTTPWKTSIGPLKDNGLVTLSLRTAKADVIVGLREGEDEELSEYWANQGNENGSWWTSSGKWAVICFNDGSN</sequence>
<comment type="cofactor">
    <cofactor evidence="7">
        <name>Mn(2+)</name>
        <dbReference type="ChEBI" id="CHEBI:29035"/>
    </cofactor>
    <cofactor evidence="7">
        <name>Ni(2+)</name>
        <dbReference type="ChEBI" id="CHEBI:49786"/>
    </cofactor>
</comment>
<dbReference type="InParanoid" id="Q6CTG6"/>
<evidence type="ECO:0000256" key="1">
    <source>
        <dbReference type="ARBA" id="ARBA00001326"/>
    </source>
</evidence>
<evidence type="ECO:0000256" key="5">
    <source>
        <dbReference type="ARBA" id="ARBA00023211"/>
    </source>
</evidence>
<comment type="catalytic activity">
    <reaction evidence="1 7">
        <text>beta-D-fructose 1-phosphate + H2O = D-fructose + phosphate</text>
        <dbReference type="Rhea" id="RHEA:35603"/>
        <dbReference type="ChEBI" id="CHEBI:15377"/>
        <dbReference type="ChEBI" id="CHEBI:37721"/>
        <dbReference type="ChEBI" id="CHEBI:43474"/>
        <dbReference type="ChEBI" id="CHEBI:138881"/>
    </reaction>
</comment>
<dbReference type="GO" id="GO:0006974">
    <property type="term" value="P:DNA damage response"/>
    <property type="evidence" value="ECO:0007669"/>
    <property type="project" value="TreeGrafter"/>
</dbReference>
<dbReference type="InterPro" id="IPR036075">
    <property type="entry name" value="ARMT-1-like_metal-bd_sf"/>
</dbReference>
<comment type="domain">
    <text evidence="7">Subfamily III proteins have a conserved RTxK motif about 40-50 residues from the C-terminus; the threonine may be replaced by serine or cysteine.</text>
</comment>
<dbReference type="FunCoup" id="Q6CTG6">
    <property type="interactions" value="651"/>
</dbReference>
<dbReference type="GO" id="GO:0103026">
    <property type="term" value="F:fructose-1-phosphatase activity"/>
    <property type="evidence" value="ECO:0007669"/>
    <property type="project" value="RHEA"/>
</dbReference>
<evidence type="ECO:0000256" key="7">
    <source>
        <dbReference type="RuleBase" id="RU367030"/>
    </source>
</evidence>
<comment type="function">
    <text evidence="7">Metal-dependent phosphatase that shows phosphatase activity against several substrates, including fructose-1-phosphate and fructose-6-phosphate. Its preference for fructose-1-phosphate, a strong glycating agent that causes DNA damage rather than a canonical yeast metabolite, suggests a damage-control function in hexose phosphate metabolism.</text>
</comment>
<feature type="domain" description="Damage-control phosphatase ARMT1-like metal-binding" evidence="8">
    <location>
        <begin position="21"/>
        <end position="413"/>
    </location>
</feature>
<dbReference type="GO" id="GO:0046872">
    <property type="term" value="F:metal ion binding"/>
    <property type="evidence" value="ECO:0007669"/>
    <property type="project" value="UniProtKB-UniRule"/>
</dbReference>
<keyword evidence="5 7" id="KW-0464">Manganese</keyword>
<reference evidence="9 10" key="1">
    <citation type="journal article" date="2004" name="Nature">
        <title>Genome evolution in yeasts.</title>
        <authorList>
            <consortium name="Genolevures"/>
            <person name="Dujon B."/>
            <person name="Sherman D."/>
            <person name="Fischer G."/>
            <person name="Durrens P."/>
            <person name="Casaregola S."/>
            <person name="Lafontaine I."/>
            <person name="de Montigny J."/>
            <person name="Marck C."/>
            <person name="Neuveglise C."/>
            <person name="Talla E."/>
            <person name="Goffard N."/>
            <person name="Frangeul L."/>
            <person name="Aigle M."/>
            <person name="Anthouard V."/>
            <person name="Babour A."/>
            <person name="Barbe V."/>
            <person name="Barnay S."/>
            <person name="Blanchin S."/>
            <person name="Beckerich J.M."/>
            <person name="Beyne E."/>
            <person name="Bleykasten C."/>
            <person name="Boisrame A."/>
            <person name="Boyer J."/>
            <person name="Cattolico L."/>
            <person name="Confanioleri F."/>
            <person name="de Daruvar A."/>
            <person name="Despons L."/>
            <person name="Fabre E."/>
            <person name="Fairhead C."/>
            <person name="Ferry-Dumazet H."/>
            <person name="Groppi A."/>
            <person name="Hantraye F."/>
            <person name="Hennequin C."/>
            <person name="Jauniaux N."/>
            <person name="Joyet P."/>
            <person name="Kachouri R."/>
            <person name="Kerrest A."/>
            <person name="Koszul R."/>
            <person name="Lemaire M."/>
            <person name="Lesur I."/>
            <person name="Ma L."/>
            <person name="Muller H."/>
            <person name="Nicaud J.M."/>
            <person name="Nikolski M."/>
            <person name="Oztas S."/>
            <person name="Ozier-Kalogeropoulos O."/>
            <person name="Pellenz S."/>
            <person name="Potier S."/>
            <person name="Richard G.F."/>
            <person name="Straub M.L."/>
            <person name="Suleau A."/>
            <person name="Swennene D."/>
            <person name="Tekaia F."/>
            <person name="Wesolowski-Louvel M."/>
            <person name="Westhof E."/>
            <person name="Wirth B."/>
            <person name="Zeniou-Meyer M."/>
            <person name="Zivanovic I."/>
            <person name="Bolotin-Fukuhara M."/>
            <person name="Thierry A."/>
            <person name="Bouchier C."/>
            <person name="Caudron B."/>
            <person name="Scarpelli C."/>
            <person name="Gaillardin C."/>
            <person name="Weissenbach J."/>
            <person name="Wincker P."/>
            <person name="Souciet J.L."/>
        </authorList>
    </citation>
    <scope>NUCLEOTIDE SEQUENCE [LARGE SCALE GENOMIC DNA]</scope>
    <source>
        <strain evidence="10">ATCC 8585 / CBS 2359 / DSM 70799 / NBRC 1267 / NRRL Y-1140 / WM37</strain>
    </source>
</reference>
<evidence type="ECO:0000313" key="9">
    <source>
        <dbReference type="EMBL" id="CAH01624.1"/>
    </source>
</evidence>
<dbReference type="GeneID" id="2892503"/>
<dbReference type="Gene3D" id="1.20.930.60">
    <property type="match status" value="1"/>
</dbReference>
<dbReference type="Proteomes" id="UP000000598">
    <property type="component" value="Chromosome C"/>
</dbReference>
<keyword evidence="10" id="KW-1185">Reference proteome</keyword>
<dbReference type="PANTHER" id="PTHR12260:SF6">
    <property type="entry name" value="DAMAGE-CONTROL PHOSPHATASE ARMT1"/>
    <property type="match status" value="1"/>
</dbReference>
<dbReference type="SUPFAM" id="SSF111321">
    <property type="entry name" value="AF1104-like"/>
    <property type="match status" value="1"/>
</dbReference>
<dbReference type="eggNOG" id="KOG3870">
    <property type="taxonomic scope" value="Eukaryota"/>
</dbReference>